<dbReference type="OrthoDB" id="8443918at2"/>
<evidence type="ECO:0000313" key="2">
    <source>
        <dbReference type="EMBL" id="RAG80312.1"/>
    </source>
</evidence>
<dbReference type="InterPro" id="IPR036388">
    <property type="entry name" value="WH-like_DNA-bd_sf"/>
</dbReference>
<feature type="domain" description="Transcription regulator PadR N-terminal" evidence="1">
    <location>
        <begin position="25"/>
        <end position="100"/>
    </location>
</feature>
<dbReference type="Gene3D" id="1.10.10.10">
    <property type="entry name" value="Winged helix-like DNA-binding domain superfamily/Winged helix DNA-binding domain"/>
    <property type="match status" value="1"/>
</dbReference>
<gene>
    <name evidence="2" type="ORF">DN069_38835</name>
</gene>
<dbReference type="InterPro" id="IPR005149">
    <property type="entry name" value="Tscrpt_reg_PadR_N"/>
</dbReference>
<dbReference type="PANTHER" id="PTHR43252">
    <property type="entry name" value="TRANSCRIPTIONAL REGULATOR YQJI"/>
    <property type="match status" value="1"/>
</dbReference>
<comment type="caution">
    <text evidence="2">The sequence shown here is derived from an EMBL/GenBank/DDBJ whole genome shotgun (WGS) entry which is preliminary data.</text>
</comment>
<evidence type="ECO:0000313" key="3">
    <source>
        <dbReference type="Proteomes" id="UP000248889"/>
    </source>
</evidence>
<dbReference type="AlphaFoldDB" id="A0A2X0I5S5"/>
<evidence type="ECO:0000259" key="1">
    <source>
        <dbReference type="Pfam" id="PF03551"/>
    </source>
</evidence>
<accession>A0A2X0I5S5</accession>
<dbReference type="InterPro" id="IPR036390">
    <property type="entry name" value="WH_DNA-bd_sf"/>
</dbReference>
<dbReference type="EMBL" id="QKYN01000262">
    <property type="protein sequence ID" value="RAG80312.1"/>
    <property type="molecule type" value="Genomic_DNA"/>
</dbReference>
<organism evidence="2 3">
    <name type="scientific">Streptacidiphilus pinicola</name>
    <dbReference type="NCBI Taxonomy" id="2219663"/>
    <lineage>
        <taxon>Bacteria</taxon>
        <taxon>Bacillati</taxon>
        <taxon>Actinomycetota</taxon>
        <taxon>Actinomycetes</taxon>
        <taxon>Kitasatosporales</taxon>
        <taxon>Streptomycetaceae</taxon>
        <taxon>Streptacidiphilus</taxon>
    </lineage>
</organism>
<dbReference type="Pfam" id="PF03551">
    <property type="entry name" value="PadR"/>
    <property type="match status" value="1"/>
</dbReference>
<name>A0A2X0I5S5_9ACTN</name>
<sequence>MSPMTSPNSPAPRSAVKSSPLSLTVLSLLHYQPLHPYGIQRLIKQWGKDQVVNVSQRASLYRTIERLLSAGLIEVRETERDQQYPERTVYAVTDAGRGAARAWLLEMLAKPKQEFPEFPAALSFLVMLGPEETLQVFTERAEALRTSLSEIDAIMAVEAEHRLPRVTMLETEYQRVTVSAQLAWLDAVIADLQAGRLSWSNEELLAFAEPKDATGAE</sequence>
<dbReference type="SUPFAM" id="SSF46785">
    <property type="entry name" value="Winged helix' DNA-binding domain"/>
    <property type="match status" value="1"/>
</dbReference>
<dbReference type="PANTHER" id="PTHR43252:SF6">
    <property type="entry name" value="NEGATIVE TRANSCRIPTION REGULATOR PADR"/>
    <property type="match status" value="1"/>
</dbReference>
<proteinExistence type="predicted"/>
<dbReference type="Proteomes" id="UP000248889">
    <property type="component" value="Unassembled WGS sequence"/>
</dbReference>
<protein>
    <submittedName>
        <fullName evidence="2">PadR family transcriptional regulator</fullName>
    </submittedName>
</protein>
<reference evidence="2 3" key="1">
    <citation type="submission" date="2018-06" db="EMBL/GenBank/DDBJ databases">
        <title>Streptacidiphilus pinicola sp. nov., isolated from pine grove soil.</title>
        <authorList>
            <person name="Roh S.G."/>
            <person name="Park S."/>
            <person name="Kim M.-K."/>
            <person name="Yun B.-R."/>
            <person name="Park J."/>
            <person name="Kim M.J."/>
            <person name="Kim Y.S."/>
            <person name="Kim S.B."/>
        </authorList>
    </citation>
    <scope>NUCLEOTIDE SEQUENCE [LARGE SCALE GENOMIC DNA]</scope>
    <source>
        <strain evidence="2 3">MMS16-CNU450</strain>
    </source>
</reference>
<keyword evidence="3" id="KW-1185">Reference proteome</keyword>